<feature type="region of interest" description="Disordered" evidence="1">
    <location>
        <begin position="99"/>
        <end position="122"/>
    </location>
</feature>
<keyword evidence="3" id="KW-1185">Reference proteome</keyword>
<sequence length="165" mass="18253">MPHHQSPKSTLEDVIDAHGWHSPARAGTTATRLGARHVAEPEAVGLWRPQATRGLHMLRAQQLVVPSVRASRTVLAWARVPSRDAKVKINVQRSRRDVGWGADRKARPAPASTSNLLTTTNGEIGNMLLKPARFDMDSDRWRRDSGTSNHSARRLGLFSDTGQEK</sequence>
<gene>
    <name evidence="2" type="ORF">K505DRAFT_59579</name>
</gene>
<feature type="compositionally biased region" description="Basic and acidic residues" evidence="1">
    <location>
        <begin position="135"/>
        <end position="145"/>
    </location>
</feature>
<dbReference type="OrthoDB" id="10684531at2759"/>
<organism evidence="2 3">
    <name type="scientific">Melanomma pulvis-pyrius CBS 109.77</name>
    <dbReference type="NCBI Taxonomy" id="1314802"/>
    <lineage>
        <taxon>Eukaryota</taxon>
        <taxon>Fungi</taxon>
        <taxon>Dikarya</taxon>
        <taxon>Ascomycota</taxon>
        <taxon>Pezizomycotina</taxon>
        <taxon>Dothideomycetes</taxon>
        <taxon>Pleosporomycetidae</taxon>
        <taxon>Pleosporales</taxon>
        <taxon>Melanommataceae</taxon>
        <taxon>Melanomma</taxon>
    </lineage>
</organism>
<name>A0A6A6X6J4_9PLEO</name>
<feature type="compositionally biased region" description="Polar residues" evidence="1">
    <location>
        <begin position="111"/>
        <end position="122"/>
    </location>
</feature>
<reference evidence="2" key="1">
    <citation type="journal article" date="2020" name="Stud. Mycol.">
        <title>101 Dothideomycetes genomes: a test case for predicting lifestyles and emergence of pathogens.</title>
        <authorList>
            <person name="Haridas S."/>
            <person name="Albert R."/>
            <person name="Binder M."/>
            <person name="Bloem J."/>
            <person name="Labutti K."/>
            <person name="Salamov A."/>
            <person name="Andreopoulos B."/>
            <person name="Baker S."/>
            <person name="Barry K."/>
            <person name="Bills G."/>
            <person name="Bluhm B."/>
            <person name="Cannon C."/>
            <person name="Castanera R."/>
            <person name="Culley D."/>
            <person name="Daum C."/>
            <person name="Ezra D."/>
            <person name="Gonzalez J."/>
            <person name="Henrissat B."/>
            <person name="Kuo A."/>
            <person name="Liang C."/>
            <person name="Lipzen A."/>
            <person name="Lutzoni F."/>
            <person name="Magnuson J."/>
            <person name="Mondo S."/>
            <person name="Nolan M."/>
            <person name="Ohm R."/>
            <person name="Pangilinan J."/>
            <person name="Park H.-J."/>
            <person name="Ramirez L."/>
            <person name="Alfaro M."/>
            <person name="Sun H."/>
            <person name="Tritt A."/>
            <person name="Yoshinaga Y."/>
            <person name="Zwiers L.-H."/>
            <person name="Turgeon B."/>
            <person name="Goodwin S."/>
            <person name="Spatafora J."/>
            <person name="Crous P."/>
            <person name="Grigoriev I."/>
        </authorList>
    </citation>
    <scope>NUCLEOTIDE SEQUENCE</scope>
    <source>
        <strain evidence="2">CBS 109.77</strain>
    </source>
</reference>
<evidence type="ECO:0000256" key="1">
    <source>
        <dbReference type="SAM" id="MobiDB-lite"/>
    </source>
</evidence>
<evidence type="ECO:0000313" key="2">
    <source>
        <dbReference type="EMBL" id="KAF2791952.1"/>
    </source>
</evidence>
<protein>
    <submittedName>
        <fullName evidence="2">Uncharacterized protein</fullName>
    </submittedName>
</protein>
<dbReference type="AlphaFoldDB" id="A0A6A6X6J4"/>
<dbReference type="Proteomes" id="UP000799757">
    <property type="component" value="Unassembled WGS sequence"/>
</dbReference>
<evidence type="ECO:0000313" key="3">
    <source>
        <dbReference type="Proteomes" id="UP000799757"/>
    </source>
</evidence>
<accession>A0A6A6X6J4</accession>
<proteinExistence type="predicted"/>
<feature type="region of interest" description="Disordered" evidence="1">
    <location>
        <begin position="135"/>
        <end position="165"/>
    </location>
</feature>
<dbReference type="EMBL" id="MU001993">
    <property type="protein sequence ID" value="KAF2791952.1"/>
    <property type="molecule type" value="Genomic_DNA"/>
</dbReference>